<organism evidence="2 3">
    <name type="scientific">Aeromonas veronii AMC34</name>
    <dbReference type="NCBI Taxonomy" id="1073383"/>
    <lineage>
        <taxon>Bacteria</taxon>
        <taxon>Pseudomonadati</taxon>
        <taxon>Pseudomonadota</taxon>
        <taxon>Gammaproteobacteria</taxon>
        <taxon>Aeromonadales</taxon>
        <taxon>Aeromonadaceae</taxon>
        <taxon>Aeromonas</taxon>
    </lineage>
</organism>
<dbReference type="AlphaFoldDB" id="K1IGT0"/>
<evidence type="ECO:0000313" key="3">
    <source>
        <dbReference type="Proteomes" id="UP000006087"/>
    </source>
</evidence>
<feature type="domain" description="Methyltransferase type 11" evidence="1">
    <location>
        <begin position="62"/>
        <end position="138"/>
    </location>
</feature>
<proteinExistence type="predicted"/>
<dbReference type="EMBL" id="AGWU01000022">
    <property type="protein sequence ID" value="EKB18300.1"/>
    <property type="molecule type" value="Genomic_DNA"/>
</dbReference>
<dbReference type="HOGENOM" id="CLU_088140_0_0_6"/>
<dbReference type="Pfam" id="PF08241">
    <property type="entry name" value="Methyltransf_11"/>
    <property type="match status" value="1"/>
</dbReference>
<protein>
    <recommendedName>
        <fullName evidence="1">Methyltransferase type 11 domain-containing protein</fullName>
    </recommendedName>
</protein>
<dbReference type="InterPro" id="IPR029063">
    <property type="entry name" value="SAM-dependent_MTases_sf"/>
</dbReference>
<gene>
    <name evidence="2" type="ORF">HMPREF1168_03309</name>
</gene>
<dbReference type="CDD" id="cd02440">
    <property type="entry name" value="AdoMet_MTases"/>
    <property type="match status" value="1"/>
</dbReference>
<comment type="caution">
    <text evidence="2">The sequence shown here is derived from an EMBL/GenBank/DDBJ whole genome shotgun (WGS) entry which is preliminary data.</text>
</comment>
<dbReference type="SUPFAM" id="SSF53335">
    <property type="entry name" value="S-adenosyl-L-methionine-dependent methyltransferases"/>
    <property type="match status" value="1"/>
</dbReference>
<dbReference type="GO" id="GO:0008757">
    <property type="term" value="F:S-adenosylmethionine-dependent methyltransferase activity"/>
    <property type="evidence" value="ECO:0007669"/>
    <property type="project" value="InterPro"/>
</dbReference>
<name>K1IGT0_AERVE</name>
<sequence length="211" mass="24302">MMTLLVSLIGGDMEEFNSKLYWEKRYATGGNSGAGSYEKFAEFKSAVLNEFVKVNNIDSVIELGCGDGNQLSYADYNFYIGVDVSPSAINICKQKFINDVRKSFLISDELKEHRADLAISLDVIFHLVEDAVFFNYMKQLFSVADKYVVIYSSNTDDNESSPKHIKHRNIEKYISRHFPNWLQTNKINNIYPYTGDHLTGSFSDFYIYQRR</sequence>
<accession>K1IGT0</accession>
<reference evidence="2 3" key="1">
    <citation type="submission" date="2012-06" db="EMBL/GenBank/DDBJ databases">
        <title>The Genome Sequence of Aeromonas veronii AMC34.</title>
        <authorList>
            <consortium name="The Broad Institute Genome Sequencing Platform"/>
            <person name="Earl A."/>
            <person name="Ward D."/>
            <person name="Feldgarden M."/>
            <person name="Gevers D."/>
            <person name="Graf J."/>
            <person name="Tomasi A."/>
            <person name="Horneman A."/>
            <person name="Walker B."/>
            <person name="Young S.K."/>
            <person name="Zeng Q."/>
            <person name="Gargeya S."/>
            <person name="Fitzgerald M."/>
            <person name="Haas B."/>
            <person name="Abouelleil A."/>
            <person name="Alvarado L."/>
            <person name="Arachchi H.M."/>
            <person name="Berlin A.M."/>
            <person name="Chapman S.B."/>
            <person name="Goldberg J."/>
            <person name="Griggs A."/>
            <person name="Gujja S."/>
            <person name="Hansen M."/>
            <person name="Howarth C."/>
            <person name="Imamovic A."/>
            <person name="Larimer J."/>
            <person name="McCowan C."/>
            <person name="Montmayeur A."/>
            <person name="Murphy C."/>
            <person name="Neiman D."/>
            <person name="Pearson M."/>
            <person name="Priest M."/>
            <person name="Roberts A."/>
            <person name="Saif S."/>
            <person name="Shea T."/>
            <person name="Sisk P."/>
            <person name="Sykes S."/>
            <person name="Wortman J."/>
            <person name="Nusbaum C."/>
            <person name="Birren B."/>
        </authorList>
    </citation>
    <scope>NUCLEOTIDE SEQUENCE [LARGE SCALE GENOMIC DNA]</scope>
    <source>
        <strain evidence="2 3">AMC34</strain>
    </source>
</reference>
<dbReference type="InterPro" id="IPR013216">
    <property type="entry name" value="Methyltransf_11"/>
</dbReference>
<evidence type="ECO:0000259" key="1">
    <source>
        <dbReference type="Pfam" id="PF08241"/>
    </source>
</evidence>
<evidence type="ECO:0000313" key="2">
    <source>
        <dbReference type="EMBL" id="EKB18300.1"/>
    </source>
</evidence>
<dbReference type="RefSeq" id="WP_005346627.1">
    <property type="nucleotide sequence ID" value="NZ_JH823256.1"/>
</dbReference>
<dbReference type="Proteomes" id="UP000006087">
    <property type="component" value="Unassembled WGS sequence"/>
</dbReference>
<dbReference type="Gene3D" id="3.40.50.150">
    <property type="entry name" value="Vaccinia Virus protein VP39"/>
    <property type="match status" value="1"/>
</dbReference>